<evidence type="ECO:0000313" key="2">
    <source>
        <dbReference type="EMBL" id="TGZ45709.1"/>
    </source>
</evidence>
<feature type="compositionally biased region" description="Polar residues" evidence="1">
    <location>
        <begin position="253"/>
        <end position="269"/>
    </location>
</feature>
<organism evidence="2 3">
    <name type="scientific">Temnothorax longispinosus</name>
    <dbReference type="NCBI Taxonomy" id="300112"/>
    <lineage>
        <taxon>Eukaryota</taxon>
        <taxon>Metazoa</taxon>
        <taxon>Ecdysozoa</taxon>
        <taxon>Arthropoda</taxon>
        <taxon>Hexapoda</taxon>
        <taxon>Insecta</taxon>
        <taxon>Pterygota</taxon>
        <taxon>Neoptera</taxon>
        <taxon>Endopterygota</taxon>
        <taxon>Hymenoptera</taxon>
        <taxon>Apocrita</taxon>
        <taxon>Aculeata</taxon>
        <taxon>Formicoidea</taxon>
        <taxon>Formicidae</taxon>
        <taxon>Myrmicinae</taxon>
        <taxon>Temnothorax</taxon>
    </lineage>
</organism>
<name>A0A4S2KD94_9HYME</name>
<feature type="compositionally biased region" description="Basic and acidic residues" evidence="1">
    <location>
        <begin position="198"/>
        <end position="208"/>
    </location>
</feature>
<dbReference type="Proteomes" id="UP000310200">
    <property type="component" value="Unassembled WGS sequence"/>
</dbReference>
<evidence type="ECO:0000313" key="3">
    <source>
        <dbReference type="Proteomes" id="UP000310200"/>
    </source>
</evidence>
<keyword evidence="3" id="KW-1185">Reference proteome</keyword>
<dbReference type="EMBL" id="QBLH01003069">
    <property type="protein sequence ID" value="TGZ45709.1"/>
    <property type="molecule type" value="Genomic_DNA"/>
</dbReference>
<accession>A0A4S2KD94</accession>
<protein>
    <recommendedName>
        <fullName evidence="4">BED-type domain-containing protein</fullName>
    </recommendedName>
</protein>
<dbReference type="AlphaFoldDB" id="A0A4S2KD94"/>
<feature type="compositionally biased region" description="Polar residues" evidence="1">
    <location>
        <begin position="209"/>
        <end position="225"/>
    </location>
</feature>
<comment type="caution">
    <text evidence="2">The sequence shown here is derived from an EMBL/GenBank/DDBJ whole genome shotgun (WGS) entry which is preliminary data.</text>
</comment>
<reference evidence="2 3" key="1">
    <citation type="journal article" date="2019" name="Philos. Trans. R. Soc. Lond., B, Biol. Sci.">
        <title>Ant behaviour and brain gene expression of defending hosts depend on the ecological success of the intruding social parasite.</title>
        <authorList>
            <person name="Kaur R."/>
            <person name="Stoldt M."/>
            <person name="Jongepier E."/>
            <person name="Feldmeyer B."/>
            <person name="Menzel F."/>
            <person name="Bornberg-Bauer E."/>
            <person name="Foitzik S."/>
        </authorList>
    </citation>
    <scope>NUCLEOTIDE SEQUENCE [LARGE SCALE GENOMIC DNA]</scope>
    <source>
        <tissue evidence="2">Whole body</tissue>
    </source>
</reference>
<evidence type="ECO:0008006" key="4">
    <source>
        <dbReference type="Google" id="ProtNLM"/>
    </source>
</evidence>
<evidence type="ECO:0000256" key="1">
    <source>
        <dbReference type="SAM" id="MobiDB-lite"/>
    </source>
</evidence>
<dbReference type="STRING" id="300112.A0A4S2KD94"/>
<sequence length="304" mass="34837">MAKQKTEYDFVLEHYIPTLMCQYCDAIFVYKSKRFSTFEKIMIQLKEHLSRKHHLEYNFVHSMESVHNMEHDVNKEKIPVRRFVRKHFSKLTNYAAKCRNCFAVVDFTRPRALHNHLHNVHENELTETEHKDKRLDWRWDYLITNKNDDIMGKCKLCGHPFKQEDGIYNTFVSHLNKSHGRTSPSSIDDTSSDSDIDTTVKEVKHQEDSASSSKNSLQMTEGTNDFNEKTNSSSSNDIDDSGSKIDSAASSKNSPQMTKGTNVLNEKTNSSSSSDTDDSGSDMTIVILKVEYMEGSEVSSTNLP</sequence>
<proteinExistence type="predicted"/>
<gene>
    <name evidence="2" type="ORF">DBV15_04445</name>
</gene>
<feature type="region of interest" description="Disordered" evidence="1">
    <location>
        <begin position="177"/>
        <end position="282"/>
    </location>
</feature>